<dbReference type="NCBIfam" id="NF002677">
    <property type="entry name" value="PRK02406.1"/>
    <property type="match status" value="1"/>
</dbReference>
<dbReference type="GO" id="GO:0005634">
    <property type="term" value="C:nucleus"/>
    <property type="evidence" value="ECO:0007669"/>
    <property type="project" value="UniProtKB-SubCell"/>
</dbReference>
<comment type="similarity">
    <text evidence="2">Belongs to the DNA polymerase type-Y family.</text>
</comment>
<evidence type="ECO:0000256" key="3">
    <source>
        <dbReference type="ARBA" id="ARBA00012417"/>
    </source>
</evidence>
<dbReference type="EC" id="2.7.7.7" evidence="3"/>
<proteinExistence type="inferred from homology"/>
<evidence type="ECO:0000256" key="6">
    <source>
        <dbReference type="ARBA" id="ARBA00022695"/>
    </source>
</evidence>
<organism evidence="20 21">
    <name type="scientific">Chloropicon primus</name>
    <dbReference type="NCBI Taxonomy" id="1764295"/>
    <lineage>
        <taxon>Eukaryota</taxon>
        <taxon>Viridiplantae</taxon>
        <taxon>Chlorophyta</taxon>
        <taxon>Chloropicophyceae</taxon>
        <taxon>Chloropicales</taxon>
        <taxon>Chloropicaceae</taxon>
        <taxon>Chloropicon</taxon>
    </lineage>
</organism>
<dbReference type="InterPro" id="IPR036775">
    <property type="entry name" value="DNA_pol_Y-fam_lit_finger_sf"/>
</dbReference>
<dbReference type="InterPro" id="IPR001126">
    <property type="entry name" value="UmuC"/>
</dbReference>
<evidence type="ECO:0000313" key="21">
    <source>
        <dbReference type="Proteomes" id="UP000316726"/>
    </source>
</evidence>
<dbReference type="Gene3D" id="3.30.1490.100">
    <property type="entry name" value="DNA polymerase, Y-family, little finger domain"/>
    <property type="match status" value="1"/>
</dbReference>
<keyword evidence="13" id="KW-0239">DNA-directed DNA polymerase</keyword>
<dbReference type="GO" id="GO:0008270">
    <property type="term" value="F:zinc ion binding"/>
    <property type="evidence" value="ECO:0007669"/>
    <property type="project" value="UniProtKB-KW"/>
</dbReference>
<gene>
    <name evidence="20" type="ORF">A3770_11p64340</name>
</gene>
<dbReference type="PANTHER" id="PTHR11076">
    <property type="entry name" value="DNA REPAIR POLYMERASE UMUC / TRANSFERASE FAMILY MEMBER"/>
    <property type="match status" value="1"/>
</dbReference>
<dbReference type="PANTHER" id="PTHR11076:SF33">
    <property type="entry name" value="DNA POLYMERASE KAPPA"/>
    <property type="match status" value="1"/>
</dbReference>
<dbReference type="SUPFAM" id="SSF100879">
    <property type="entry name" value="Lesion bypass DNA polymerase (Y-family), little finger domain"/>
    <property type="match status" value="1"/>
</dbReference>
<dbReference type="Proteomes" id="UP000316726">
    <property type="component" value="Chromosome 11"/>
</dbReference>
<evidence type="ECO:0000256" key="1">
    <source>
        <dbReference type="ARBA" id="ARBA00004123"/>
    </source>
</evidence>
<evidence type="ECO:0000256" key="17">
    <source>
        <dbReference type="SAM" id="MobiDB-lite"/>
    </source>
</evidence>
<comment type="subcellular location">
    <subcellularLocation>
        <location evidence="1">Nucleus</location>
    </subcellularLocation>
</comment>
<feature type="domain" description="UBZ3-type" evidence="19">
    <location>
        <begin position="467"/>
        <end position="501"/>
    </location>
</feature>
<dbReference type="InterPro" id="IPR043128">
    <property type="entry name" value="Rev_trsase/Diguanyl_cyclase"/>
</dbReference>
<accession>A0A5B8MUC2</accession>
<keyword evidence="8" id="KW-0479">Metal-binding</keyword>
<dbReference type="CDD" id="cd03586">
    <property type="entry name" value="PolY_Pol_IV_kappa"/>
    <property type="match status" value="1"/>
</dbReference>
<dbReference type="GO" id="GO:0042276">
    <property type="term" value="P:error-prone translesion synthesis"/>
    <property type="evidence" value="ECO:0007669"/>
    <property type="project" value="TreeGrafter"/>
</dbReference>
<dbReference type="Pfam" id="PF11799">
    <property type="entry name" value="IMS_C"/>
    <property type="match status" value="1"/>
</dbReference>
<dbReference type="STRING" id="1764295.A0A5B8MUC2"/>
<dbReference type="Gene3D" id="1.10.150.810">
    <property type="match status" value="1"/>
</dbReference>
<keyword evidence="21" id="KW-1185">Reference proteome</keyword>
<dbReference type="InterPro" id="IPR043502">
    <property type="entry name" value="DNA/RNA_pol_sf"/>
</dbReference>
<dbReference type="InterPro" id="IPR024728">
    <property type="entry name" value="PolY_HhH_motif"/>
</dbReference>
<protein>
    <recommendedName>
        <fullName evidence="4">DNA polymerase kappa</fullName>
        <ecNumber evidence="3">2.7.7.7</ecNumber>
    </recommendedName>
</protein>
<evidence type="ECO:0000256" key="12">
    <source>
        <dbReference type="ARBA" id="ARBA00022842"/>
    </source>
</evidence>
<evidence type="ECO:0000256" key="9">
    <source>
        <dbReference type="ARBA" id="ARBA00022763"/>
    </source>
</evidence>
<reference evidence="20 21" key="1">
    <citation type="submission" date="2018-07" db="EMBL/GenBank/DDBJ databases">
        <title>The complete nuclear genome of the prasinophyte Chloropicon primus (CCMP1205).</title>
        <authorList>
            <person name="Pombert J.-F."/>
            <person name="Otis C."/>
            <person name="Turmel M."/>
            <person name="Lemieux C."/>
        </authorList>
    </citation>
    <scope>NUCLEOTIDE SEQUENCE [LARGE SCALE GENOMIC DNA]</scope>
    <source>
        <strain evidence="20 21">CCMP1205</strain>
    </source>
</reference>
<dbReference type="InterPro" id="IPR050116">
    <property type="entry name" value="DNA_polymerase-Y"/>
</dbReference>
<evidence type="ECO:0000313" key="20">
    <source>
        <dbReference type="EMBL" id="QDZ23916.1"/>
    </source>
</evidence>
<dbReference type="InterPro" id="IPR041298">
    <property type="entry name" value="UBZ3"/>
</dbReference>
<dbReference type="EMBL" id="CP031044">
    <property type="protein sequence ID" value="QDZ23916.1"/>
    <property type="molecule type" value="Genomic_DNA"/>
</dbReference>
<keyword evidence="12" id="KW-0460">Magnesium</keyword>
<evidence type="ECO:0000256" key="13">
    <source>
        <dbReference type="ARBA" id="ARBA00022932"/>
    </source>
</evidence>
<dbReference type="Pfam" id="PF18439">
    <property type="entry name" value="zf_UBZ"/>
    <property type="match status" value="1"/>
</dbReference>
<dbReference type="InterPro" id="IPR022880">
    <property type="entry name" value="DNApol_IV"/>
</dbReference>
<evidence type="ECO:0000256" key="11">
    <source>
        <dbReference type="ARBA" id="ARBA00022833"/>
    </source>
</evidence>
<evidence type="ECO:0000256" key="8">
    <source>
        <dbReference type="ARBA" id="ARBA00022723"/>
    </source>
</evidence>
<keyword evidence="11" id="KW-0862">Zinc</keyword>
<evidence type="ECO:0000256" key="10">
    <source>
        <dbReference type="ARBA" id="ARBA00022771"/>
    </source>
</evidence>
<feature type="domain" description="UmuC" evidence="18">
    <location>
        <begin position="104"/>
        <end position="284"/>
    </location>
</feature>
<keyword evidence="9" id="KW-0227">DNA damage</keyword>
<dbReference type="Gene3D" id="3.40.1170.60">
    <property type="match status" value="1"/>
</dbReference>
<name>A0A5B8MUC2_9CHLO</name>
<keyword evidence="6" id="KW-0548">Nucleotidyltransferase</keyword>
<dbReference type="OrthoDB" id="1747274at2759"/>
<evidence type="ECO:0000256" key="14">
    <source>
        <dbReference type="ARBA" id="ARBA00023204"/>
    </source>
</evidence>
<keyword evidence="14" id="KW-0234">DNA repair</keyword>
<evidence type="ECO:0000256" key="2">
    <source>
        <dbReference type="ARBA" id="ARBA00010945"/>
    </source>
</evidence>
<dbReference type="GO" id="GO:0003887">
    <property type="term" value="F:DNA-directed DNA polymerase activity"/>
    <property type="evidence" value="ECO:0007669"/>
    <property type="project" value="UniProtKB-KW"/>
</dbReference>
<evidence type="ECO:0000256" key="15">
    <source>
        <dbReference type="ARBA" id="ARBA00023242"/>
    </source>
</evidence>
<keyword evidence="5" id="KW-0808">Transferase</keyword>
<dbReference type="PROSITE" id="PS50173">
    <property type="entry name" value="UMUC"/>
    <property type="match status" value="1"/>
</dbReference>
<dbReference type="Pfam" id="PF11798">
    <property type="entry name" value="IMS_HHH"/>
    <property type="match status" value="1"/>
</dbReference>
<dbReference type="SUPFAM" id="SSF56672">
    <property type="entry name" value="DNA/RNA polymerases"/>
    <property type="match status" value="1"/>
</dbReference>
<evidence type="ECO:0000256" key="4">
    <source>
        <dbReference type="ARBA" id="ARBA00016178"/>
    </source>
</evidence>
<dbReference type="PROSITE" id="PS51907">
    <property type="entry name" value="ZF_UBZ3"/>
    <property type="match status" value="1"/>
</dbReference>
<keyword evidence="7" id="KW-0235">DNA replication</keyword>
<evidence type="ECO:0000259" key="19">
    <source>
        <dbReference type="PROSITE" id="PS51907"/>
    </source>
</evidence>
<keyword evidence="10" id="KW-0863">Zinc-finger</keyword>
<dbReference type="AlphaFoldDB" id="A0A5B8MUC2"/>
<dbReference type="InterPro" id="IPR017961">
    <property type="entry name" value="DNA_pol_Y-fam_little_finger"/>
</dbReference>
<comment type="catalytic activity">
    <reaction evidence="16">
        <text>DNA(n) + a 2'-deoxyribonucleoside 5'-triphosphate = DNA(n+1) + diphosphate</text>
        <dbReference type="Rhea" id="RHEA:22508"/>
        <dbReference type="Rhea" id="RHEA-COMP:17339"/>
        <dbReference type="Rhea" id="RHEA-COMP:17340"/>
        <dbReference type="ChEBI" id="CHEBI:33019"/>
        <dbReference type="ChEBI" id="CHEBI:61560"/>
        <dbReference type="ChEBI" id="CHEBI:173112"/>
        <dbReference type="EC" id="2.7.7.7"/>
    </reaction>
</comment>
<dbReference type="Pfam" id="PF00817">
    <property type="entry name" value="IMS"/>
    <property type="match status" value="1"/>
</dbReference>
<evidence type="ECO:0000256" key="5">
    <source>
        <dbReference type="ARBA" id="ARBA00022679"/>
    </source>
</evidence>
<dbReference type="FunFam" id="1.10.150.810:FF:000003">
    <property type="entry name" value="DNA polymerase kappa subunit"/>
    <property type="match status" value="1"/>
</dbReference>
<dbReference type="FunFam" id="3.30.1490.100:FF:000004">
    <property type="entry name" value="DNA polymerase IV"/>
    <property type="match status" value="1"/>
</dbReference>
<dbReference type="Gene3D" id="3.30.70.270">
    <property type="match status" value="1"/>
</dbReference>
<evidence type="ECO:0000256" key="7">
    <source>
        <dbReference type="ARBA" id="ARBA00022705"/>
    </source>
</evidence>
<evidence type="ECO:0000259" key="18">
    <source>
        <dbReference type="PROSITE" id="PS50173"/>
    </source>
</evidence>
<dbReference type="GO" id="GO:0006260">
    <property type="term" value="P:DNA replication"/>
    <property type="evidence" value="ECO:0007669"/>
    <property type="project" value="UniProtKB-KW"/>
</dbReference>
<keyword evidence="15" id="KW-0539">Nucleus</keyword>
<dbReference type="FunFam" id="3.40.1170.60:FF:000012">
    <property type="entry name" value="Putative DNA-directed polymerase kappa"/>
    <property type="match status" value="1"/>
</dbReference>
<dbReference type="GO" id="GO:0006281">
    <property type="term" value="P:DNA repair"/>
    <property type="evidence" value="ECO:0007669"/>
    <property type="project" value="UniProtKB-KW"/>
</dbReference>
<feature type="region of interest" description="Disordered" evidence="17">
    <location>
        <begin position="503"/>
        <end position="523"/>
    </location>
</feature>
<dbReference type="GO" id="GO:0003684">
    <property type="term" value="F:damaged DNA binding"/>
    <property type="evidence" value="ECO:0007669"/>
    <property type="project" value="InterPro"/>
</dbReference>
<sequence>MGTAKEKEDSGGEGWRSYESVFTNRKAGMADVDRDRIKKIVFEASKDSPHFKNEQRKEQAAAKRLSELQSKARSLLPRQLDGFKAKAKRAIVELEASRDLSRTWFHIDMDAFFAACHVLDRPELDRVPMAVGGNAMISTANYAARKFGVRSAMPGFIALKLCPQLTFVRSDFAKYKKKAEEVRAVLARYDENFIEGGLDEAYLDVTRYLEGAKLTEEELAEKIRDDVFVETSLTCSIGGAANRMLAKICSDLNKPNGQYILERKRKAILEFVSDLPVRKIPGIGKVTEKVLKGLGMNVASDLVKEAGLILALFSKISFESFLRAGLGISSSEAVGAAQDDQDAGRKGISCERTFGSLRGSRLESQLKEIVETLSSQMTVKNLKGKHITVKMKKVDFTLKTKSRALPAHTCNADEMMEAAAKLVDFKEPLRLIGVRMAEFEHEAHVERGQKVIDLPKAEKRKEGEEGLQGGQWFCDKCSRWVELEGRLEHEDFHLAQDLHREQLTLSSKPKGRGRKPATGMSTMDFFVQRKKKKAGEG</sequence>
<dbReference type="Gene3D" id="1.10.150.20">
    <property type="entry name" value="5' to 3' exonuclease, C-terminal subdomain"/>
    <property type="match status" value="1"/>
</dbReference>
<evidence type="ECO:0000256" key="16">
    <source>
        <dbReference type="ARBA" id="ARBA00049244"/>
    </source>
</evidence>